<comment type="caution">
    <text evidence="6">The sequence shown here is derived from an EMBL/GenBank/DDBJ whole genome shotgun (WGS) entry which is preliminary data.</text>
</comment>
<evidence type="ECO:0000256" key="1">
    <source>
        <dbReference type="ARBA" id="ARBA00000451"/>
    </source>
</evidence>
<comment type="catalytic activity">
    <reaction evidence="1">
        <text>All bonds known to be hydrolyzed by this endopeptidase have arginine in P1 and an acidic residue in P4. P6 is often occupied by an acidic residue or by a hydroxy-amino-acid residue, the phosphorylation of which enhances cleavage.</text>
        <dbReference type="EC" id="3.4.22.49"/>
    </reaction>
</comment>
<name>A0ABD1F4G3_HYPHA</name>
<reference evidence="6 7" key="1">
    <citation type="submission" date="2024-05" db="EMBL/GenBank/DDBJ databases">
        <title>Genetic variation in Jamaican populations of the coffee berry borer (Hypothenemus hampei).</title>
        <authorList>
            <person name="Errbii M."/>
            <person name="Myrie A."/>
        </authorList>
    </citation>
    <scope>NUCLEOTIDE SEQUENCE [LARGE SCALE GENOMIC DNA]</scope>
    <source>
        <strain evidence="6">JA-Hopewell-2020-01-JO</strain>
        <tissue evidence="6">Whole body</tissue>
    </source>
</reference>
<keyword evidence="7" id="KW-1185">Reference proteome</keyword>
<accession>A0ABD1F4G3</accession>
<dbReference type="EC" id="3.4.22.49" evidence="2"/>
<evidence type="ECO:0000313" key="7">
    <source>
        <dbReference type="Proteomes" id="UP001566132"/>
    </source>
</evidence>
<dbReference type="Pfam" id="PF03568">
    <property type="entry name" value="Separin_C"/>
    <property type="match status" value="1"/>
</dbReference>
<dbReference type="PROSITE" id="PS51700">
    <property type="entry name" value="SEPARIN"/>
    <property type="match status" value="1"/>
</dbReference>
<keyword evidence="3" id="KW-0378">Hydrolase</keyword>
<feature type="domain" description="Peptidase C50" evidence="5">
    <location>
        <begin position="388"/>
        <end position="484"/>
    </location>
</feature>
<dbReference type="InterPro" id="IPR030397">
    <property type="entry name" value="SEPARIN_core_dom"/>
</dbReference>
<protein>
    <recommendedName>
        <fullName evidence="2">separase</fullName>
        <ecNumber evidence="2">3.4.22.49</ecNumber>
    </recommendedName>
</protein>
<keyword evidence="4" id="KW-0159">Chromosome partition</keyword>
<evidence type="ECO:0000313" key="6">
    <source>
        <dbReference type="EMBL" id="KAL1512470.1"/>
    </source>
</evidence>
<evidence type="ECO:0000256" key="4">
    <source>
        <dbReference type="ARBA" id="ARBA00022829"/>
    </source>
</evidence>
<gene>
    <name evidence="6" type="ORF">ABEB36_002056</name>
</gene>
<dbReference type="InterPro" id="IPR005314">
    <property type="entry name" value="Peptidase_C50"/>
</dbReference>
<dbReference type="AlphaFoldDB" id="A0ABD1F4G3"/>
<organism evidence="6 7">
    <name type="scientific">Hypothenemus hampei</name>
    <name type="common">Coffee berry borer</name>
    <dbReference type="NCBI Taxonomy" id="57062"/>
    <lineage>
        <taxon>Eukaryota</taxon>
        <taxon>Metazoa</taxon>
        <taxon>Ecdysozoa</taxon>
        <taxon>Arthropoda</taxon>
        <taxon>Hexapoda</taxon>
        <taxon>Insecta</taxon>
        <taxon>Pterygota</taxon>
        <taxon>Neoptera</taxon>
        <taxon>Endopterygota</taxon>
        <taxon>Coleoptera</taxon>
        <taxon>Polyphaga</taxon>
        <taxon>Cucujiformia</taxon>
        <taxon>Curculionidae</taxon>
        <taxon>Scolytinae</taxon>
        <taxon>Hypothenemus</taxon>
    </lineage>
</organism>
<evidence type="ECO:0000259" key="5">
    <source>
        <dbReference type="PROSITE" id="PS51700"/>
    </source>
</evidence>
<evidence type="ECO:0000256" key="2">
    <source>
        <dbReference type="ARBA" id="ARBA00012489"/>
    </source>
</evidence>
<sequence>MEDELETVEDILKELDTVSSRTHNSRSGLSHQSLQRFKASQTDADLIRISYLVDSHASNLREKVSMRFERLLNRGDCTPDEAHVKVLKDIVVNKCNFNTTSSMADIKKMIAELPKEWTIVQITNSYNPLEETNTTFNKHFTNDLYMTVFNCGQIELDPFCITINSPWLNGVKLELLQQLTDLLQEYKDRLTSLFNRKFFKNEAEKEKYAMSGEILESTLRGITENIEKYWLQHWRCLLIGKYKDSSIENMIIEEVNNIINLHLNSLNISNKIRQVLYYLTKGASFLTSNEILAAVQHCLEDLCNANTKKLLAQAIKKLNLQITSQELYPVRNPLILVIDECLDVIPWESLQILKHDPICRMPSLHFVYFLFKEYESSIENGYKVITDYNNGNYVVNPDGNLDLMEKRIMAFLKHWMPEWKGINSRMPTNTEFNDLLKSATIFSYHGHGNGTHIMAVDTLQKIKLHTVVLLFGCASNRIQRLGPEVETYGCYHMYLMSRCPCVLGMLWQVTDLYTDLLTSEFLSNWIPSKATIPWKNVDKPTWTKARFDLNVKFEGQKGSHSNNLDLLKALAHAKNVIDSNLVCNACIVRGLPVKIKLK</sequence>
<dbReference type="PANTHER" id="PTHR12792:SF0">
    <property type="entry name" value="SEPARIN"/>
    <property type="match status" value="1"/>
</dbReference>
<dbReference type="PANTHER" id="PTHR12792">
    <property type="entry name" value="EXTRA SPINDLE POLES 1-RELATED"/>
    <property type="match status" value="1"/>
</dbReference>
<dbReference type="EMBL" id="JBDJPC010000002">
    <property type="protein sequence ID" value="KAL1512470.1"/>
    <property type="molecule type" value="Genomic_DNA"/>
</dbReference>
<dbReference type="GO" id="GO:0098813">
    <property type="term" value="P:nuclear chromosome segregation"/>
    <property type="evidence" value="ECO:0007669"/>
    <property type="project" value="UniProtKB-ARBA"/>
</dbReference>
<evidence type="ECO:0000256" key="3">
    <source>
        <dbReference type="ARBA" id="ARBA00022801"/>
    </source>
</evidence>
<dbReference type="Proteomes" id="UP001566132">
    <property type="component" value="Unassembled WGS sequence"/>
</dbReference>
<dbReference type="GO" id="GO:0016787">
    <property type="term" value="F:hydrolase activity"/>
    <property type="evidence" value="ECO:0007669"/>
    <property type="project" value="UniProtKB-KW"/>
</dbReference>
<dbReference type="GO" id="GO:0000280">
    <property type="term" value="P:nuclear division"/>
    <property type="evidence" value="ECO:0007669"/>
    <property type="project" value="UniProtKB-ARBA"/>
</dbReference>
<proteinExistence type="predicted"/>